<dbReference type="AlphaFoldDB" id="A0AAD7EXG0"/>
<dbReference type="Proteomes" id="UP001218218">
    <property type="component" value="Unassembled WGS sequence"/>
</dbReference>
<dbReference type="Gene3D" id="4.10.240.10">
    <property type="entry name" value="Zn(2)-C6 fungal-type DNA-binding domain"/>
    <property type="match status" value="2"/>
</dbReference>
<reference evidence="3" key="1">
    <citation type="submission" date="2023-03" db="EMBL/GenBank/DDBJ databases">
        <title>Massive genome expansion in bonnet fungi (Mycena s.s.) driven by repeated elements and novel gene families across ecological guilds.</title>
        <authorList>
            <consortium name="Lawrence Berkeley National Laboratory"/>
            <person name="Harder C.B."/>
            <person name="Miyauchi S."/>
            <person name="Viragh M."/>
            <person name="Kuo A."/>
            <person name="Thoen E."/>
            <person name="Andreopoulos B."/>
            <person name="Lu D."/>
            <person name="Skrede I."/>
            <person name="Drula E."/>
            <person name="Henrissat B."/>
            <person name="Morin E."/>
            <person name="Kohler A."/>
            <person name="Barry K."/>
            <person name="LaButti K."/>
            <person name="Morin E."/>
            <person name="Salamov A."/>
            <person name="Lipzen A."/>
            <person name="Mereny Z."/>
            <person name="Hegedus B."/>
            <person name="Baldrian P."/>
            <person name="Stursova M."/>
            <person name="Weitz H."/>
            <person name="Taylor A."/>
            <person name="Grigoriev I.V."/>
            <person name="Nagy L.G."/>
            <person name="Martin F."/>
            <person name="Kauserud H."/>
        </authorList>
    </citation>
    <scope>NUCLEOTIDE SEQUENCE</scope>
    <source>
        <strain evidence="3">CBHHK002</strain>
    </source>
</reference>
<dbReference type="SUPFAM" id="SSF57701">
    <property type="entry name" value="Zn2/Cys6 DNA-binding domain"/>
    <property type="match status" value="2"/>
</dbReference>
<feature type="domain" description="Zn(2)-C6 fungal-type" evidence="2">
    <location>
        <begin position="88"/>
        <end position="119"/>
    </location>
</feature>
<dbReference type="PROSITE" id="PS50048">
    <property type="entry name" value="ZN2_CY6_FUNGAL_2"/>
    <property type="match status" value="2"/>
</dbReference>
<feature type="region of interest" description="Disordered" evidence="1">
    <location>
        <begin position="1"/>
        <end position="36"/>
    </location>
</feature>
<evidence type="ECO:0000259" key="2">
    <source>
        <dbReference type="PROSITE" id="PS50048"/>
    </source>
</evidence>
<feature type="region of interest" description="Disordered" evidence="1">
    <location>
        <begin position="120"/>
        <end position="141"/>
    </location>
</feature>
<dbReference type="SMART" id="SM00066">
    <property type="entry name" value="GAL4"/>
    <property type="match status" value="2"/>
</dbReference>
<name>A0AAD7EXG0_9AGAR</name>
<dbReference type="InterPro" id="IPR036864">
    <property type="entry name" value="Zn2-C6_fun-type_DNA-bd_sf"/>
</dbReference>
<organism evidence="3 4">
    <name type="scientific">Mycena albidolilacea</name>
    <dbReference type="NCBI Taxonomy" id="1033008"/>
    <lineage>
        <taxon>Eukaryota</taxon>
        <taxon>Fungi</taxon>
        <taxon>Dikarya</taxon>
        <taxon>Basidiomycota</taxon>
        <taxon>Agaricomycotina</taxon>
        <taxon>Agaricomycetes</taxon>
        <taxon>Agaricomycetidae</taxon>
        <taxon>Agaricales</taxon>
        <taxon>Marasmiineae</taxon>
        <taxon>Mycenaceae</taxon>
        <taxon>Mycena</taxon>
    </lineage>
</organism>
<evidence type="ECO:0000256" key="1">
    <source>
        <dbReference type="SAM" id="MobiDB-lite"/>
    </source>
</evidence>
<accession>A0AAD7EXG0</accession>
<feature type="domain" description="Zn(2)-C6 fungal-type" evidence="2">
    <location>
        <begin position="44"/>
        <end position="75"/>
    </location>
</feature>
<feature type="compositionally biased region" description="Low complexity" evidence="1">
    <location>
        <begin position="20"/>
        <end position="35"/>
    </location>
</feature>
<dbReference type="Pfam" id="PF00172">
    <property type="entry name" value="Zn_clus"/>
    <property type="match status" value="2"/>
</dbReference>
<comment type="caution">
    <text evidence="3">The sequence shown here is derived from an EMBL/GenBank/DDBJ whole genome shotgun (WGS) entry which is preliminary data.</text>
</comment>
<dbReference type="GO" id="GO:0008270">
    <property type="term" value="F:zinc ion binding"/>
    <property type="evidence" value="ECO:0007669"/>
    <property type="project" value="InterPro"/>
</dbReference>
<dbReference type="CDD" id="cd00067">
    <property type="entry name" value="GAL4"/>
    <property type="match status" value="2"/>
</dbReference>
<gene>
    <name evidence="3" type="ORF">DFH08DRAFT_60340</name>
</gene>
<proteinExistence type="predicted"/>
<keyword evidence="4" id="KW-1185">Reference proteome</keyword>
<sequence length="471" mass="52125">MTESPDEGVSNGDVSDDARALANAANNSPANADSAWTSRRGKARCDSCRLRNLKCDRILPTCNQCRWTPVTDCTYTPLPTPAHRGVPRCDRCRESNLKCDRAAPVCQYCREGNITDCRYTPKKRARPPVDQPPPSSSSRIPYNTQAQTASFMFTNISGPVEAQQYNRHFVNETGPSSSRTDAGVHSRPVEVDRPAPPYPRRSSFSEGPPLALLPAPTPPSHTPQQSFQQPFISHSFPEPHHNSRLKPWTHPSFFPLPDSVLQRLSGIKSSEMPDRGDFEQALDEFVSKLQAELRETACLAPEAYATLANCLSKNNITRLSPRIRMWAACHRLFSGSDKLNLIVAPRDSFFQSSPDEQLRVIAEYRGSLDHALDHPLASPSQKSDKDDMGGTDAQQFERIPVQPQIYDCLAYAHRGHASSVAVMMEIRRMNISSITWPMAEIFVGLCPLCNMSFIKGLATKGSAANMGAASR</sequence>
<evidence type="ECO:0000313" key="4">
    <source>
        <dbReference type="Proteomes" id="UP001218218"/>
    </source>
</evidence>
<evidence type="ECO:0000313" key="3">
    <source>
        <dbReference type="EMBL" id="KAJ7353129.1"/>
    </source>
</evidence>
<dbReference type="InterPro" id="IPR001138">
    <property type="entry name" value="Zn2Cys6_DnaBD"/>
</dbReference>
<dbReference type="GO" id="GO:0000981">
    <property type="term" value="F:DNA-binding transcription factor activity, RNA polymerase II-specific"/>
    <property type="evidence" value="ECO:0007669"/>
    <property type="project" value="InterPro"/>
</dbReference>
<feature type="compositionally biased region" description="Basic and acidic residues" evidence="1">
    <location>
        <begin position="182"/>
        <end position="193"/>
    </location>
</feature>
<feature type="region of interest" description="Disordered" evidence="1">
    <location>
        <begin position="170"/>
        <end position="227"/>
    </location>
</feature>
<protein>
    <recommendedName>
        <fullName evidence="2">Zn(2)-C6 fungal-type domain-containing protein</fullName>
    </recommendedName>
</protein>
<dbReference type="EMBL" id="JARIHO010000011">
    <property type="protein sequence ID" value="KAJ7353129.1"/>
    <property type="molecule type" value="Genomic_DNA"/>
</dbReference>